<name>A0A7C5I508_UNCW3</name>
<dbReference type="SUPFAM" id="SSF81296">
    <property type="entry name" value="E set domains"/>
    <property type="match status" value="2"/>
</dbReference>
<sequence length="456" mass="52863">MRYVKILLFFLLANISNAEVKYEKGKVIFIMEAPEANKVVVTGTFLNWNPQGIEMEKRDGSWFAEIELKPGEYEYKFIVDGTWVEDPDNPRKVPDGFGGFNSVFELTEDGKIITVGKLKTPSSKAIKTSWKGPEYTPEGVLFRFYAPDANRVFLAGTFNNWAPDALQMQKDENGIFSVKIKLHPGTYQYKFVIEGTTWKEDPTNPAKVDDGFGGFNSVFKLTEEGEIILESPKQQKLPDEPVINQLKPLGTPLYLAIVWHQHQPRYYKDLKTGESFAPWVRLHGIKDYYDMVSILEKYPDIHFTVNLTPVLLMQLEDEIKLYEEGESPDVCVRMTLKNADSLTYEDKKYLLENFFSANWDNMIDIWPRYKELRLKRAFTTSGSIDFDASIKKFTTQDWRDLQVWFNLAWFDPDFQEGDVKLPTGETVSVKKFIDKGRNFSEKDKREIIDIQFKILK</sequence>
<dbReference type="GO" id="GO:0005975">
    <property type="term" value="P:carbohydrate metabolic process"/>
    <property type="evidence" value="ECO:0007669"/>
    <property type="project" value="InterPro"/>
</dbReference>
<organism evidence="7">
    <name type="scientific">candidate division WOR-3 bacterium</name>
    <dbReference type="NCBI Taxonomy" id="2052148"/>
    <lineage>
        <taxon>Bacteria</taxon>
        <taxon>Bacteria division WOR-3</taxon>
    </lineage>
</organism>
<reference evidence="7" key="1">
    <citation type="journal article" date="2020" name="mSystems">
        <title>Genome- and Community-Level Interaction Insights into Carbon Utilization and Element Cycling Functions of Hydrothermarchaeota in Hydrothermal Sediment.</title>
        <authorList>
            <person name="Zhou Z."/>
            <person name="Liu Y."/>
            <person name="Xu W."/>
            <person name="Pan J."/>
            <person name="Luo Z.H."/>
            <person name="Li M."/>
        </authorList>
    </citation>
    <scope>NUCLEOTIDE SEQUENCE [LARGE SCALE GENOMIC DNA]</scope>
    <source>
        <strain evidence="7">HyVt-94</strain>
    </source>
</reference>
<dbReference type="Pfam" id="PF16561">
    <property type="entry name" value="AMPK1_CBM"/>
    <property type="match status" value="2"/>
</dbReference>
<feature type="domain" description="CBM20" evidence="6">
    <location>
        <begin position="24"/>
        <end position="103"/>
    </location>
</feature>
<evidence type="ECO:0000256" key="4">
    <source>
        <dbReference type="RuleBase" id="RU361196"/>
    </source>
</evidence>
<dbReference type="SUPFAM" id="SSF88713">
    <property type="entry name" value="Glycoside hydrolase/deacetylase"/>
    <property type="match status" value="1"/>
</dbReference>
<dbReference type="InterPro" id="IPR050827">
    <property type="entry name" value="CRP1_MDG1_kinase"/>
</dbReference>
<feature type="signal peptide" evidence="5">
    <location>
        <begin position="1"/>
        <end position="18"/>
    </location>
</feature>
<dbReference type="SMART" id="SM01065">
    <property type="entry name" value="CBM_2"/>
    <property type="match status" value="2"/>
</dbReference>
<dbReference type="PANTHER" id="PTHR10343:SF84">
    <property type="entry name" value="5'-AMP-ACTIVATED PROTEIN KINASE SUBUNIT BETA-1"/>
    <property type="match status" value="1"/>
</dbReference>
<dbReference type="Pfam" id="PF03065">
    <property type="entry name" value="Glyco_hydro_57"/>
    <property type="match status" value="1"/>
</dbReference>
<dbReference type="PANTHER" id="PTHR10343">
    <property type="entry name" value="5'-AMP-ACTIVATED PROTEIN KINASE , BETA SUBUNIT"/>
    <property type="match status" value="1"/>
</dbReference>
<dbReference type="CDD" id="cd02859">
    <property type="entry name" value="E_set_AMPKbeta_like_N"/>
    <property type="match status" value="2"/>
</dbReference>
<dbReference type="InterPro" id="IPR004300">
    <property type="entry name" value="Glyco_hydro_57_N"/>
</dbReference>
<comment type="caution">
    <text evidence="7">The sequence shown here is derived from an EMBL/GenBank/DDBJ whole genome shotgun (WGS) entry which is preliminary data.</text>
</comment>
<evidence type="ECO:0000256" key="3">
    <source>
        <dbReference type="ARBA" id="ARBA00023277"/>
    </source>
</evidence>
<dbReference type="InterPro" id="IPR014756">
    <property type="entry name" value="Ig_E-set"/>
</dbReference>
<protein>
    <recommendedName>
        <fullName evidence="6">CBM20 domain-containing protein</fullName>
    </recommendedName>
</protein>
<dbReference type="AlphaFoldDB" id="A0A7C5I508"/>
<proteinExistence type="inferred from homology"/>
<dbReference type="InterPro" id="IPR032640">
    <property type="entry name" value="AMPK1_CBM"/>
</dbReference>
<comment type="similarity">
    <text evidence="1 4">Belongs to the glycosyl hydrolase 57 family.</text>
</comment>
<dbReference type="GO" id="GO:0003824">
    <property type="term" value="F:catalytic activity"/>
    <property type="evidence" value="ECO:0007669"/>
    <property type="project" value="InterPro"/>
</dbReference>
<evidence type="ECO:0000256" key="1">
    <source>
        <dbReference type="ARBA" id="ARBA00006821"/>
    </source>
</evidence>
<feature type="chain" id="PRO_5027832769" description="CBM20 domain-containing protein" evidence="5">
    <location>
        <begin position="19"/>
        <end position="456"/>
    </location>
</feature>
<dbReference type="Gene3D" id="2.60.40.10">
    <property type="entry name" value="Immunoglobulins"/>
    <property type="match status" value="2"/>
</dbReference>
<keyword evidence="5" id="KW-0732">Signal</keyword>
<dbReference type="InterPro" id="IPR027291">
    <property type="entry name" value="Glyco_hydro_38_N_sf"/>
</dbReference>
<gene>
    <name evidence="7" type="ORF">ENL41_03040</name>
</gene>
<dbReference type="InterPro" id="IPR013783">
    <property type="entry name" value="Ig-like_fold"/>
</dbReference>
<evidence type="ECO:0000313" key="7">
    <source>
        <dbReference type="EMBL" id="HHF58381.1"/>
    </source>
</evidence>
<dbReference type="InterPro" id="IPR011330">
    <property type="entry name" value="Glyco_hydro/deAcase_b/a-brl"/>
</dbReference>
<feature type="non-terminal residue" evidence="7">
    <location>
        <position position="456"/>
    </location>
</feature>
<dbReference type="InterPro" id="IPR002044">
    <property type="entry name" value="CBM20"/>
</dbReference>
<dbReference type="Gene3D" id="3.20.110.10">
    <property type="entry name" value="Glycoside hydrolase 38, N terminal domain"/>
    <property type="match status" value="1"/>
</dbReference>
<evidence type="ECO:0000259" key="6">
    <source>
        <dbReference type="SMART" id="SM01065"/>
    </source>
</evidence>
<keyword evidence="3 4" id="KW-0119">Carbohydrate metabolism</keyword>
<dbReference type="Proteomes" id="UP000886014">
    <property type="component" value="Unassembled WGS sequence"/>
</dbReference>
<dbReference type="EMBL" id="DRTV01000213">
    <property type="protein sequence ID" value="HHF58381.1"/>
    <property type="molecule type" value="Genomic_DNA"/>
</dbReference>
<comment type="similarity">
    <text evidence="2">Belongs to the 5'-AMP-activated protein kinase beta subunit family.</text>
</comment>
<accession>A0A7C5I508</accession>
<feature type="domain" description="CBM20" evidence="6">
    <location>
        <begin position="137"/>
        <end position="218"/>
    </location>
</feature>
<dbReference type="GO" id="GO:2001070">
    <property type="term" value="F:starch binding"/>
    <property type="evidence" value="ECO:0007669"/>
    <property type="project" value="InterPro"/>
</dbReference>
<evidence type="ECO:0000256" key="2">
    <source>
        <dbReference type="ARBA" id="ARBA00010926"/>
    </source>
</evidence>
<evidence type="ECO:0000256" key="5">
    <source>
        <dbReference type="SAM" id="SignalP"/>
    </source>
</evidence>